<dbReference type="CDD" id="cd02208">
    <property type="entry name" value="cupin_RmlC-like"/>
    <property type="match status" value="1"/>
</dbReference>
<dbReference type="Gene3D" id="2.60.120.10">
    <property type="entry name" value="Jelly Rolls"/>
    <property type="match status" value="1"/>
</dbReference>
<feature type="transmembrane region" description="Helical" evidence="1">
    <location>
        <begin position="29"/>
        <end position="51"/>
    </location>
</feature>
<dbReference type="GeneID" id="136817367"/>
<protein>
    <submittedName>
        <fullName evidence="2">Uncharacterized protein</fullName>
    </submittedName>
</protein>
<dbReference type="EnsemblMetazoa" id="CLYHEMT002643.1">
    <property type="protein sequence ID" value="CLYHEMP002643.1"/>
    <property type="gene ID" value="CLYHEMG002643"/>
</dbReference>
<keyword evidence="1" id="KW-0472">Membrane</keyword>
<keyword evidence="1" id="KW-1133">Transmembrane helix</keyword>
<evidence type="ECO:0000256" key="1">
    <source>
        <dbReference type="SAM" id="Phobius"/>
    </source>
</evidence>
<keyword evidence="1" id="KW-0812">Transmembrane</keyword>
<sequence length="670" mass="77958">MQDQRLRIPFHRMKVEGEDTIAIRRARNVLLVTASLCLVTFITLGVCFLDVPKIVSEDETTLNTQSPVSDNRWPRRNVKHLSFLWNDHVYTQRVKDIKKVLEKKLETESEPIYLLSVTKDSSVVMMAMKAGWKRACHRHPVHLKLEVLEGEMYFKSHEMKNTIHMKPGDEMVIPKWQPHYEGVQGRRTVFVIITLSPNCPPDKIVEMLNADECDSEKNPPLTFPPIHEMDQPVDNQLPDTWSATIVLHPFSEEQGTGPERDFPFFQLSHGQMTYDYQKGEMLIYVKGCLYGEWWFNVTTHATFVARNSSMQWKKIDLGWTLPGKNWIDPEDKYIGHSQLNWMNDEVDVDWWKKNYKNTSTWTWFDRNNDGFPFRIMFSAPPRSNLKGEPDNLAFFQMYSFSFIVNAKPEPIHHSRLHIMDIGKIGLTCGNPDNFQVFNWTNHFSVSAHMIPVDYPHNPYPTKVYYRWNDDEEYTGAPFDRSQSTIFYHDYNRFERMEGIRADLFGHWNSTTKPRPGVGFLLKTAIDSRQTECSQMFAGEMPIAQQPPWWPQLGQANIQAIIRRPENASDEWRSPLTGSDRTVAIIRVTFPSHLPNFPNSTSLWTWYDYTDFIQAKAAARPIVFMQSAPKFELGTSLALADFFDFHVLPDTVHSRTPLDLENLNTFCNITL</sequence>
<dbReference type="SUPFAM" id="SSF51182">
    <property type="entry name" value="RmlC-like cupins"/>
    <property type="match status" value="1"/>
</dbReference>
<evidence type="ECO:0000313" key="2">
    <source>
        <dbReference type="EnsemblMetazoa" id="CLYHEMP002643.1"/>
    </source>
</evidence>
<dbReference type="AlphaFoldDB" id="A0A7M5V2W4"/>
<accession>A0A7M5V2W4</accession>
<evidence type="ECO:0000313" key="3">
    <source>
        <dbReference type="Proteomes" id="UP000594262"/>
    </source>
</evidence>
<name>A0A7M5V2W4_9CNID</name>
<dbReference type="InterPro" id="IPR011051">
    <property type="entry name" value="RmlC_Cupin_sf"/>
</dbReference>
<dbReference type="InterPro" id="IPR014710">
    <property type="entry name" value="RmlC-like_jellyroll"/>
</dbReference>
<proteinExistence type="predicted"/>
<organism evidence="2 3">
    <name type="scientific">Clytia hemisphaerica</name>
    <dbReference type="NCBI Taxonomy" id="252671"/>
    <lineage>
        <taxon>Eukaryota</taxon>
        <taxon>Metazoa</taxon>
        <taxon>Cnidaria</taxon>
        <taxon>Hydrozoa</taxon>
        <taxon>Hydroidolina</taxon>
        <taxon>Leptothecata</taxon>
        <taxon>Obeliida</taxon>
        <taxon>Clytiidae</taxon>
        <taxon>Clytia</taxon>
    </lineage>
</organism>
<dbReference type="Proteomes" id="UP000594262">
    <property type="component" value="Unplaced"/>
</dbReference>
<reference evidence="2" key="1">
    <citation type="submission" date="2021-01" db="UniProtKB">
        <authorList>
            <consortium name="EnsemblMetazoa"/>
        </authorList>
    </citation>
    <scope>IDENTIFICATION</scope>
</reference>
<keyword evidence="3" id="KW-1185">Reference proteome</keyword>
<dbReference type="RefSeq" id="XP_066929808.1">
    <property type="nucleotide sequence ID" value="XM_067073707.1"/>
</dbReference>